<evidence type="ECO:0000256" key="13">
    <source>
        <dbReference type="RuleBase" id="RU003784"/>
    </source>
</evidence>
<dbReference type="GO" id="GO:0006400">
    <property type="term" value="P:tRNA modification"/>
    <property type="evidence" value="ECO:0007669"/>
    <property type="project" value="TreeGrafter"/>
</dbReference>
<dbReference type="SUPFAM" id="SSF52540">
    <property type="entry name" value="P-loop containing nucleoside triphosphate hydrolases"/>
    <property type="match status" value="1"/>
</dbReference>
<evidence type="ECO:0000256" key="12">
    <source>
        <dbReference type="RuleBase" id="RU003783"/>
    </source>
</evidence>
<comment type="cofactor">
    <cofactor evidence="1">
        <name>Mg(2+)</name>
        <dbReference type="ChEBI" id="CHEBI:18420"/>
    </cofactor>
</comment>
<keyword evidence="9 14" id="KW-0067">ATP-binding</keyword>
<gene>
    <name evidence="15" type="primary">miaA</name>
    <name evidence="15" type="ORF">GKC34_11115</name>
</gene>
<dbReference type="Proteomes" id="UP000437575">
    <property type="component" value="Unassembled WGS sequence"/>
</dbReference>
<name>A0A6A8LQD9_9LACO</name>
<evidence type="ECO:0000256" key="3">
    <source>
        <dbReference type="ARBA" id="ARBA00005842"/>
    </source>
</evidence>
<organism evidence="15 16">
    <name type="scientific">Ligilactobacillus salivarius</name>
    <dbReference type="NCBI Taxonomy" id="1624"/>
    <lineage>
        <taxon>Bacteria</taxon>
        <taxon>Bacillati</taxon>
        <taxon>Bacillota</taxon>
        <taxon>Bacilli</taxon>
        <taxon>Lactobacillales</taxon>
        <taxon>Lactobacillaceae</taxon>
        <taxon>Ligilactobacillus</taxon>
    </lineage>
</organism>
<evidence type="ECO:0000256" key="8">
    <source>
        <dbReference type="ARBA" id="ARBA00022741"/>
    </source>
</evidence>
<dbReference type="NCBIfam" id="TIGR00174">
    <property type="entry name" value="miaA"/>
    <property type="match status" value="1"/>
</dbReference>
<dbReference type="InterPro" id="IPR039657">
    <property type="entry name" value="Dimethylallyltransferase"/>
</dbReference>
<dbReference type="InterPro" id="IPR018022">
    <property type="entry name" value="IPT"/>
</dbReference>
<proteinExistence type="inferred from homology"/>
<evidence type="ECO:0000256" key="5">
    <source>
        <dbReference type="ARBA" id="ARBA00017477"/>
    </source>
</evidence>
<comment type="caution">
    <text evidence="15">The sequence shown here is derived from an EMBL/GenBank/DDBJ whole genome shotgun (WGS) entry which is preliminary data.</text>
</comment>
<dbReference type="EC" id="2.5.1.75" evidence="4 12"/>
<dbReference type="InterPro" id="IPR027417">
    <property type="entry name" value="P-loop_NTPase"/>
</dbReference>
<dbReference type="PANTHER" id="PTHR11088">
    <property type="entry name" value="TRNA DIMETHYLALLYLTRANSFERASE"/>
    <property type="match status" value="1"/>
</dbReference>
<accession>A0A6A8LQD9</accession>
<dbReference type="EMBL" id="WKKZ01000780">
    <property type="protein sequence ID" value="MSE06305.1"/>
    <property type="molecule type" value="Genomic_DNA"/>
</dbReference>
<dbReference type="Pfam" id="PF01715">
    <property type="entry name" value="IPPT"/>
    <property type="match status" value="1"/>
</dbReference>
<evidence type="ECO:0000256" key="4">
    <source>
        <dbReference type="ARBA" id="ARBA00012665"/>
    </source>
</evidence>
<dbReference type="Gene3D" id="1.10.20.140">
    <property type="match status" value="1"/>
</dbReference>
<comment type="function">
    <text evidence="2 13">Catalyzes the transfer of a dimethylallyl group onto the adenine at position 37 in tRNAs that read codons beginning with uridine, leading to the formation of N6-(dimethylallyl)adenosine (i(6)A).</text>
</comment>
<protein>
    <recommendedName>
        <fullName evidence="5 12">tRNA dimethylallyltransferase</fullName>
        <ecNumber evidence="4 12">2.5.1.75</ecNumber>
    </recommendedName>
</protein>
<sequence length="186" mass="21031">MTQKVIVIVGPTAVGKTALSIDIAKKYKGQIISGDSMQVYKNLDIGTAKITPDEMEGIRHYMIDILQVQQRFSVADFIDNCRKDIKEIANDDNIPIIVGGTGFYLQALLDGYSLGGDTFNQSSIERRKKWQLFMEKNGKEKLWEELAKLDIVAARKIPINNSRRVIRALEVIEQTGRLFSEQHDES</sequence>
<evidence type="ECO:0000313" key="16">
    <source>
        <dbReference type="Proteomes" id="UP000437575"/>
    </source>
</evidence>
<evidence type="ECO:0000256" key="9">
    <source>
        <dbReference type="ARBA" id="ARBA00022840"/>
    </source>
</evidence>
<feature type="non-terminal residue" evidence="15">
    <location>
        <position position="186"/>
    </location>
</feature>
<comment type="catalytic activity">
    <reaction evidence="11 12">
        <text>adenosine(37) in tRNA + dimethylallyl diphosphate = N(6)-dimethylallyladenosine(37) in tRNA + diphosphate</text>
        <dbReference type="Rhea" id="RHEA:26482"/>
        <dbReference type="Rhea" id="RHEA-COMP:10162"/>
        <dbReference type="Rhea" id="RHEA-COMP:10375"/>
        <dbReference type="ChEBI" id="CHEBI:33019"/>
        <dbReference type="ChEBI" id="CHEBI:57623"/>
        <dbReference type="ChEBI" id="CHEBI:74411"/>
        <dbReference type="ChEBI" id="CHEBI:74415"/>
        <dbReference type="EC" id="2.5.1.75"/>
    </reaction>
</comment>
<evidence type="ECO:0000256" key="7">
    <source>
        <dbReference type="ARBA" id="ARBA00022694"/>
    </source>
</evidence>
<dbReference type="AlphaFoldDB" id="A0A6A8LQD9"/>
<keyword evidence="6 14" id="KW-0808">Transferase</keyword>
<evidence type="ECO:0000313" key="15">
    <source>
        <dbReference type="EMBL" id="MSE06305.1"/>
    </source>
</evidence>
<evidence type="ECO:0000256" key="10">
    <source>
        <dbReference type="ARBA" id="ARBA00022842"/>
    </source>
</evidence>
<dbReference type="GO" id="GO:0005524">
    <property type="term" value="F:ATP binding"/>
    <property type="evidence" value="ECO:0007669"/>
    <property type="project" value="UniProtKB-KW"/>
</dbReference>
<keyword evidence="10" id="KW-0460">Magnesium</keyword>
<dbReference type="PANTHER" id="PTHR11088:SF60">
    <property type="entry name" value="TRNA DIMETHYLALLYLTRANSFERASE"/>
    <property type="match status" value="1"/>
</dbReference>
<reference evidence="15 16" key="1">
    <citation type="submission" date="2019-11" db="EMBL/GenBank/DDBJ databases">
        <title>Draft Genome Sequence of Plant Growth-Promoting Rhizosphere-Associated Bacteria.</title>
        <authorList>
            <person name="Vasilyev I.Y."/>
            <person name="Radchenko V."/>
            <person name="Ilnitskaya E.V."/>
        </authorList>
    </citation>
    <scope>NUCLEOTIDE SEQUENCE [LARGE SCALE GENOMIC DNA]</scope>
    <source>
        <strain evidence="15 16">VRA_1sq_f</strain>
    </source>
</reference>
<evidence type="ECO:0000256" key="6">
    <source>
        <dbReference type="ARBA" id="ARBA00022679"/>
    </source>
</evidence>
<comment type="similarity">
    <text evidence="3 14">Belongs to the IPP transferase family.</text>
</comment>
<dbReference type="GO" id="GO:0052381">
    <property type="term" value="F:tRNA dimethylallyltransferase activity"/>
    <property type="evidence" value="ECO:0007669"/>
    <property type="project" value="UniProtKB-EC"/>
</dbReference>
<evidence type="ECO:0000256" key="1">
    <source>
        <dbReference type="ARBA" id="ARBA00001946"/>
    </source>
</evidence>
<dbReference type="Gene3D" id="3.40.50.300">
    <property type="entry name" value="P-loop containing nucleotide triphosphate hydrolases"/>
    <property type="match status" value="1"/>
</dbReference>
<evidence type="ECO:0000256" key="2">
    <source>
        <dbReference type="ARBA" id="ARBA00003213"/>
    </source>
</evidence>
<evidence type="ECO:0000256" key="14">
    <source>
        <dbReference type="RuleBase" id="RU003785"/>
    </source>
</evidence>
<evidence type="ECO:0000256" key="11">
    <source>
        <dbReference type="ARBA" id="ARBA00049563"/>
    </source>
</evidence>
<keyword evidence="7 12" id="KW-0819">tRNA processing</keyword>
<keyword evidence="8 14" id="KW-0547">Nucleotide-binding</keyword>